<dbReference type="PANTHER" id="PTHR43943:SF2">
    <property type="entry name" value="DEHYDROGENASE_REDUCTASE 4"/>
    <property type="match status" value="1"/>
</dbReference>
<organism evidence="3 4">
    <name type="scientific">Sphingobium fontiphilum</name>
    <dbReference type="NCBI Taxonomy" id="944425"/>
    <lineage>
        <taxon>Bacteria</taxon>
        <taxon>Pseudomonadati</taxon>
        <taxon>Pseudomonadota</taxon>
        <taxon>Alphaproteobacteria</taxon>
        <taxon>Sphingomonadales</taxon>
        <taxon>Sphingomonadaceae</taxon>
        <taxon>Sphingobium</taxon>
    </lineage>
</organism>
<dbReference type="AlphaFoldDB" id="A0A7W6DLD9"/>
<reference evidence="3 4" key="1">
    <citation type="submission" date="2020-08" db="EMBL/GenBank/DDBJ databases">
        <title>Genomic Encyclopedia of Type Strains, Phase IV (KMG-IV): sequencing the most valuable type-strain genomes for metagenomic binning, comparative biology and taxonomic classification.</title>
        <authorList>
            <person name="Goeker M."/>
        </authorList>
    </citation>
    <scope>NUCLEOTIDE SEQUENCE [LARGE SCALE GENOMIC DNA]</scope>
    <source>
        <strain evidence="3 4">DSM 29348</strain>
    </source>
</reference>
<dbReference type="SUPFAM" id="SSF51735">
    <property type="entry name" value="NAD(P)-binding Rossmann-fold domains"/>
    <property type="match status" value="1"/>
</dbReference>
<keyword evidence="4" id="KW-1185">Reference proteome</keyword>
<dbReference type="Pfam" id="PF13561">
    <property type="entry name" value="adh_short_C2"/>
    <property type="match status" value="1"/>
</dbReference>
<gene>
    <name evidence="3" type="ORF">GGR44_001632</name>
</gene>
<evidence type="ECO:0000313" key="4">
    <source>
        <dbReference type="Proteomes" id="UP000552757"/>
    </source>
</evidence>
<name>A0A7W6DLD9_9SPHN</name>
<dbReference type="CDD" id="cd05233">
    <property type="entry name" value="SDR_c"/>
    <property type="match status" value="1"/>
</dbReference>
<feature type="compositionally biased region" description="Low complexity" evidence="2">
    <location>
        <begin position="237"/>
        <end position="255"/>
    </location>
</feature>
<dbReference type="Proteomes" id="UP000552757">
    <property type="component" value="Unassembled WGS sequence"/>
</dbReference>
<dbReference type="PROSITE" id="PS00061">
    <property type="entry name" value="ADH_SHORT"/>
    <property type="match status" value="1"/>
</dbReference>
<accession>A0A7W6DLD9</accession>
<evidence type="ECO:0000256" key="1">
    <source>
        <dbReference type="ARBA" id="ARBA00006484"/>
    </source>
</evidence>
<protein>
    <submittedName>
        <fullName evidence="3">NAD(P)-dependent dehydrogenase (Short-subunit alcohol dehydrogenase family)</fullName>
    </submittedName>
</protein>
<dbReference type="PRINTS" id="PR00081">
    <property type="entry name" value="GDHRDH"/>
</dbReference>
<feature type="region of interest" description="Disordered" evidence="2">
    <location>
        <begin position="237"/>
        <end position="282"/>
    </location>
</feature>
<dbReference type="PRINTS" id="PR00080">
    <property type="entry name" value="SDRFAMILY"/>
</dbReference>
<comment type="caution">
    <text evidence="3">The sequence shown here is derived from an EMBL/GenBank/DDBJ whole genome shotgun (WGS) entry which is preliminary data.</text>
</comment>
<dbReference type="PANTHER" id="PTHR43943">
    <property type="entry name" value="DEHYDROGENASE/REDUCTASE (SDR FAMILY) MEMBER 4"/>
    <property type="match status" value="1"/>
</dbReference>
<dbReference type="EMBL" id="JACIEB010000003">
    <property type="protein sequence ID" value="MBB3981973.1"/>
    <property type="molecule type" value="Genomic_DNA"/>
</dbReference>
<evidence type="ECO:0000256" key="2">
    <source>
        <dbReference type="SAM" id="MobiDB-lite"/>
    </source>
</evidence>
<dbReference type="InterPro" id="IPR036291">
    <property type="entry name" value="NAD(P)-bd_dom_sf"/>
</dbReference>
<proteinExistence type="inferred from homology"/>
<comment type="similarity">
    <text evidence="1">Belongs to the short-chain dehydrogenases/reductases (SDR) family.</text>
</comment>
<evidence type="ECO:0000313" key="3">
    <source>
        <dbReference type="EMBL" id="MBB3981973.1"/>
    </source>
</evidence>
<dbReference type="InterPro" id="IPR002347">
    <property type="entry name" value="SDR_fam"/>
</dbReference>
<dbReference type="Gene3D" id="3.40.50.720">
    <property type="entry name" value="NAD(P)-binding Rossmann-like Domain"/>
    <property type="match status" value="1"/>
</dbReference>
<sequence>MGEHVAKACAGLGANVVLSVRSHDRIAAKIKAADGGRAIAADAGEKADLERLVDGARAAFGPIHILFNNAAAGVVYAADGGLWANTDEVRKTAMDVNVMATWRRTELTEADMKANGKGNIISVQSCGGFKPIPPAVAYGVSKAALLFLVRELAKTLAPHSRINCLCVGTMSPDGQEAAIHRGPGLAERNAIRRFGAASYRTGRHPLCRRSAAIQHRCRGRAGGANAGLYPRRPARLAAGARAGQRPPPRSASRPPLARRGRDRADHDRRPARLGGFLVGFQK</sequence>
<dbReference type="InterPro" id="IPR020904">
    <property type="entry name" value="Sc_DH/Rdtase_CS"/>
</dbReference>